<keyword evidence="2" id="KW-1185">Reference proteome</keyword>
<protein>
    <recommendedName>
        <fullName evidence="3">RepB plasmid partitioning protein</fullName>
    </recommendedName>
</protein>
<evidence type="ECO:0000313" key="2">
    <source>
        <dbReference type="Proteomes" id="UP001495910"/>
    </source>
</evidence>
<organism evidence="1 2">
    <name type="scientific">Collimonas rhizosphaerae</name>
    <dbReference type="NCBI Taxonomy" id="3126357"/>
    <lineage>
        <taxon>Bacteria</taxon>
        <taxon>Pseudomonadati</taxon>
        <taxon>Pseudomonadota</taxon>
        <taxon>Betaproteobacteria</taxon>
        <taxon>Burkholderiales</taxon>
        <taxon>Oxalobacteraceae</taxon>
        <taxon>Collimonas</taxon>
    </lineage>
</organism>
<gene>
    <name evidence="1" type="ORF">V8G57_02210</name>
</gene>
<comment type="caution">
    <text evidence="1">The sequence shown here is derived from an EMBL/GenBank/DDBJ whole genome shotgun (WGS) entry which is preliminary data.</text>
</comment>
<dbReference type="RefSeq" id="WP_342827999.1">
    <property type="nucleotide sequence ID" value="NZ_JBANDC010000001.1"/>
</dbReference>
<dbReference type="EMBL" id="JBANDC010000001">
    <property type="protein sequence ID" value="MEM4986192.1"/>
    <property type="molecule type" value="Genomic_DNA"/>
</dbReference>
<reference evidence="1 2" key="1">
    <citation type="submission" date="2024-02" db="EMBL/GenBank/DDBJ databases">
        <title>Draft genome sequence of Collimonas sp. strain H4R21, an effective mineral-weathering bacterial strain isolated from the beech rhizosphere.</title>
        <authorList>
            <person name="Morin E."/>
            <person name="Uroz S."/>
            <person name="Leveau J.H.J."/>
            <person name="Kumar R."/>
            <person name="Rey M.W."/>
            <person name="Pham J."/>
        </authorList>
    </citation>
    <scope>NUCLEOTIDE SEQUENCE [LARGE SCALE GENOMIC DNA]</scope>
    <source>
        <strain evidence="1 2">H4R21</strain>
    </source>
</reference>
<sequence length="192" mass="21206">MTASRPYSLSAVFIKTAKGREEIAQRTFGLSSRQRSVLIVMDGTKNLGALKGVMPQNELDDIVSVLSTHLFITLYEAEPKKVQEIPVAKSFRPAQFSAQESIDVTPRRVENALTQDDTEIREIKDFMTTTAHTYLGLLAADVIQQIERAKTSTSLRAVVGQWHMALRSSKHGNRFAGPYLEQVTAALAANEG</sequence>
<dbReference type="Proteomes" id="UP001495910">
    <property type="component" value="Unassembled WGS sequence"/>
</dbReference>
<evidence type="ECO:0000313" key="1">
    <source>
        <dbReference type="EMBL" id="MEM4986192.1"/>
    </source>
</evidence>
<name>A0ABU9PQC5_9BURK</name>
<accession>A0ABU9PQC5</accession>
<evidence type="ECO:0008006" key="3">
    <source>
        <dbReference type="Google" id="ProtNLM"/>
    </source>
</evidence>
<proteinExistence type="predicted"/>